<evidence type="ECO:0000256" key="10">
    <source>
        <dbReference type="SAM" id="MobiDB-lite"/>
    </source>
</evidence>
<name>C3XZL6_BRAFL</name>
<evidence type="ECO:0000256" key="2">
    <source>
        <dbReference type="ARBA" id="ARBA00010596"/>
    </source>
</evidence>
<feature type="transmembrane region" description="Helical" evidence="9">
    <location>
        <begin position="220"/>
        <end position="241"/>
    </location>
</feature>
<dbReference type="InterPro" id="IPR006977">
    <property type="entry name" value="Yip1_dom"/>
</dbReference>
<dbReference type="EMBL" id="GG666475">
    <property type="protein sequence ID" value="EEN66537.1"/>
    <property type="molecule type" value="Genomic_DNA"/>
</dbReference>
<feature type="transmembrane region" description="Helical" evidence="9">
    <location>
        <begin position="164"/>
        <end position="182"/>
    </location>
</feature>
<accession>C3XZL6</accession>
<keyword evidence="6 9" id="KW-0472">Membrane</keyword>
<dbReference type="FunCoup" id="C3XZL6">
    <property type="interactions" value="274"/>
</dbReference>
<evidence type="ECO:0000256" key="5">
    <source>
        <dbReference type="ARBA" id="ARBA00023034"/>
    </source>
</evidence>
<gene>
    <name evidence="12" type="ORF">BRAFLDRAFT_65694</name>
</gene>
<evidence type="ECO:0000256" key="7">
    <source>
        <dbReference type="ARBA" id="ARBA00024188"/>
    </source>
</evidence>
<dbReference type="GO" id="GO:0000139">
    <property type="term" value="C:Golgi membrane"/>
    <property type="evidence" value="ECO:0007669"/>
    <property type="project" value="UniProtKB-SubCell"/>
</dbReference>
<feature type="region of interest" description="Disordered" evidence="10">
    <location>
        <begin position="1"/>
        <end position="22"/>
    </location>
</feature>
<evidence type="ECO:0000256" key="8">
    <source>
        <dbReference type="ARBA" id="ARBA00037720"/>
    </source>
</evidence>
<dbReference type="AlphaFoldDB" id="C3XZL6"/>
<evidence type="ECO:0000256" key="3">
    <source>
        <dbReference type="ARBA" id="ARBA00022692"/>
    </source>
</evidence>
<dbReference type="GO" id="GO:0006888">
    <property type="term" value="P:endoplasmic reticulum to Golgi vesicle-mediated transport"/>
    <property type="evidence" value="ECO:0007669"/>
    <property type="project" value="InterPro"/>
</dbReference>
<evidence type="ECO:0000256" key="4">
    <source>
        <dbReference type="ARBA" id="ARBA00022989"/>
    </source>
</evidence>
<sequence length="300" mass="33288">MADSGKNSYEFTSLTTDSSTPAEFSFVTTSETASYGYSEAHVTGSMEADPEAAIDMGSMEGTPSKSPGTSTRYRGAAGQFLDKRGFGWLMEVDAADDDDDDKPLLEELDIDLKDIYYKLRCVLLPFPFLNFRRQVVRDNPDFWGPLLVVVLFAMVSLYGQFRVVSWIITIWVFGSLIIFMLARVLGGESQKKTVANVDLIVLTGLSKSPKTKCTGQKVSYSQCLGVIGYSLLPLIVTASALPLVRPFHYVSLLVKFLGVLWAAYSAGSLLVHEEFKTKKPLLMYPIFLLYIYFLSLYTGV</sequence>
<organism>
    <name type="scientific">Branchiostoma floridae</name>
    <name type="common">Florida lancelet</name>
    <name type="synonym">Amphioxus</name>
    <dbReference type="NCBI Taxonomy" id="7739"/>
    <lineage>
        <taxon>Eukaryota</taxon>
        <taxon>Metazoa</taxon>
        <taxon>Chordata</taxon>
        <taxon>Cephalochordata</taxon>
        <taxon>Leptocardii</taxon>
        <taxon>Amphioxiformes</taxon>
        <taxon>Branchiostomatidae</taxon>
        <taxon>Branchiostoma</taxon>
    </lineage>
</organism>
<dbReference type="eggNOG" id="KOG3103">
    <property type="taxonomic scope" value="Eukaryota"/>
</dbReference>
<dbReference type="STRING" id="7739.C3XZL6"/>
<keyword evidence="4 9" id="KW-1133">Transmembrane helix</keyword>
<evidence type="ECO:0000256" key="9">
    <source>
        <dbReference type="RuleBase" id="RU361264"/>
    </source>
</evidence>
<feature type="transmembrane region" description="Helical" evidence="9">
    <location>
        <begin position="281"/>
        <end position="299"/>
    </location>
</feature>
<keyword evidence="5" id="KW-0333">Golgi apparatus</keyword>
<feature type="domain" description="Yip1" evidence="11">
    <location>
        <begin position="127"/>
        <end position="295"/>
    </location>
</feature>
<comment type="function">
    <text evidence="8">Involved in the maintenance of the Golgi structure.</text>
</comment>
<comment type="similarity">
    <text evidence="2 9">Belongs to the YIP1 family.</text>
</comment>
<dbReference type="InterPro" id="IPR045231">
    <property type="entry name" value="Yip1/4-like"/>
</dbReference>
<keyword evidence="3 9" id="KW-0812">Transmembrane</keyword>
<dbReference type="PANTHER" id="PTHR21236:SF7">
    <property type="entry name" value="PROTEIN YIPF4"/>
    <property type="match status" value="1"/>
</dbReference>
<dbReference type="InParanoid" id="C3XZL6"/>
<evidence type="ECO:0000313" key="12">
    <source>
        <dbReference type="EMBL" id="EEN66537.1"/>
    </source>
</evidence>
<evidence type="ECO:0000256" key="1">
    <source>
        <dbReference type="ARBA" id="ARBA00004653"/>
    </source>
</evidence>
<comment type="subcellular location">
    <subcellularLocation>
        <location evidence="1 9">Golgi apparatus membrane</location>
        <topology evidence="1 9">Multi-pass membrane protein</topology>
    </subcellularLocation>
    <subcellularLocation>
        <location evidence="7">Golgi apparatus</location>
        <location evidence="7">cis-Golgi network membrane</location>
    </subcellularLocation>
</comment>
<evidence type="ECO:0000259" key="11">
    <source>
        <dbReference type="Pfam" id="PF04893"/>
    </source>
</evidence>
<dbReference type="PANTHER" id="PTHR21236">
    <property type="entry name" value="GOLGI MEMBRANE PROTEIN YIP1"/>
    <property type="match status" value="1"/>
</dbReference>
<dbReference type="Pfam" id="PF04893">
    <property type="entry name" value="Yip1"/>
    <property type="match status" value="1"/>
</dbReference>
<feature type="transmembrane region" description="Helical" evidence="9">
    <location>
        <begin position="142"/>
        <end position="158"/>
    </location>
</feature>
<protein>
    <recommendedName>
        <fullName evidence="9">Protein YIPF</fullName>
    </recommendedName>
</protein>
<reference evidence="12" key="1">
    <citation type="journal article" date="2008" name="Nature">
        <title>The amphioxus genome and the evolution of the chordate karyotype.</title>
        <authorList>
            <consortium name="US DOE Joint Genome Institute (JGI-PGF)"/>
            <person name="Putnam N.H."/>
            <person name="Butts T."/>
            <person name="Ferrier D.E.K."/>
            <person name="Furlong R.F."/>
            <person name="Hellsten U."/>
            <person name="Kawashima T."/>
            <person name="Robinson-Rechavi M."/>
            <person name="Shoguchi E."/>
            <person name="Terry A."/>
            <person name="Yu J.-K."/>
            <person name="Benito-Gutierrez E.L."/>
            <person name="Dubchak I."/>
            <person name="Garcia-Fernandez J."/>
            <person name="Gibson-Brown J.J."/>
            <person name="Grigoriev I.V."/>
            <person name="Horton A.C."/>
            <person name="de Jong P.J."/>
            <person name="Jurka J."/>
            <person name="Kapitonov V.V."/>
            <person name="Kohara Y."/>
            <person name="Kuroki Y."/>
            <person name="Lindquist E."/>
            <person name="Lucas S."/>
            <person name="Osoegawa K."/>
            <person name="Pennacchio L.A."/>
            <person name="Salamov A.A."/>
            <person name="Satou Y."/>
            <person name="Sauka-Spengler T."/>
            <person name="Schmutz J."/>
            <person name="Shin-I T."/>
            <person name="Toyoda A."/>
            <person name="Bronner-Fraser M."/>
            <person name="Fujiyama A."/>
            <person name="Holland L.Z."/>
            <person name="Holland P.W.H."/>
            <person name="Satoh N."/>
            <person name="Rokhsar D.S."/>
        </authorList>
    </citation>
    <scope>NUCLEOTIDE SEQUENCE [LARGE SCALE GENOMIC DNA]</scope>
    <source>
        <strain evidence="12">S238N-H82</strain>
        <tissue evidence="12">Testes</tissue>
    </source>
</reference>
<evidence type="ECO:0000256" key="6">
    <source>
        <dbReference type="ARBA" id="ARBA00023136"/>
    </source>
</evidence>
<feature type="transmembrane region" description="Helical" evidence="9">
    <location>
        <begin position="247"/>
        <end position="269"/>
    </location>
</feature>
<proteinExistence type="inferred from homology"/>